<sequence>MKARLMYAWRSLGVAVAVVLLAACAGQGYRPHGSYGRASGAEVARHLQERYDETFRACMQYPGDPDPKPVLLCSGVLMRATRRGVGYYVWNPNPGSPVKQGVSFSWLRRDAGFSSLAFSYTNGFIILPRYYADSPSDGYTQLFALCAYPYDAATVGRTTGKLDGCGAYVGIADSGPCEAQGIQNSAAWIAQFGHRNFYGEQCGFGLLPGTPNATQAFESIGQIRSQLNKRFDLQNEIMIGAWAQDDARIPLEAFFYLAGSAPGLSEARQNQSEFKSVTNRWAPIIQVTLPSALGGAASFRFNTQDQQVPQP</sequence>
<evidence type="ECO:0000313" key="1">
    <source>
        <dbReference type="EMBL" id="URL57297.1"/>
    </source>
</evidence>
<accession>A0ABY4SZQ2</accession>
<dbReference type="PROSITE" id="PS51257">
    <property type="entry name" value="PROKAR_LIPOPROTEIN"/>
    <property type="match status" value="1"/>
</dbReference>
<organism evidence="1 2">
    <name type="scientific">Luteibacter flocculans</name>
    <dbReference type="NCBI Taxonomy" id="2780091"/>
    <lineage>
        <taxon>Bacteria</taxon>
        <taxon>Pseudomonadati</taxon>
        <taxon>Pseudomonadota</taxon>
        <taxon>Gammaproteobacteria</taxon>
        <taxon>Lysobacterales</taxon>
        <taxon>Rhodanobacteraceae</taxon>
        <taxon>Luteibacter</taxon>
    </lineage>
</organism>
<evidence type="ECO:0008006" key="3">
    <source>
        <dbReference type="Google" id="ProtNLM"/>
    </source>
</evidence>
<reference evidence="1" key="1">
    <citation type="submission" date="2020-10" db="EMBL/GenBank/DDBJ databases">
        <title>Whole-genome sequence of Luteibacter sp. EIF3.</title>
        <authorList>
            <person name="Friedrich I."/>
            <person name="Hertel R."/>
            <person name="Daniel R."/>
        </authorList>
    </citation>
    <scope>NUCLEOTIDE SEQUENCE</scope>
    <source>
        <strain evidence="1">EIF3</strain>
    </source>
</reference>
<name>A0ABY4SZQ2_9GAMM</name>
<gene>
    <name evidence="1" type="ORF">IM816_11675</name>
</gene>
<protein>
    <recommendedName>
        <fullName evidence="3">Halovibrin HvnA</fullName>
    </recommendedName>
</protein>
<dbReference type="Proteomes" id="UP001056681">
    <property type="component" value="Chromosome"/>
</dbReference>
<dbReference type="RefSeq" id="WP_250338203.1">
    <property type="nucleotide sequence ID" value="NZ_CP063231.1"/>
</dbReference>
<proteinExistence type="predicted"/>
<dbReference type="EMBL" id="CP063231">
    <property type="protein sequence ID" value="URL57297.1"/>
    <property type="molecule type" value="Genomic_DNA"/>
</dbReference>
<evidence type="ECO:0000313" key="2">
    <source>
        <dbReference type="Proteomes" id="UP001056681"/>
    </source>
</evidence>
<keyword evidence="2" id="KW-1185">Reference proteome</keyword>